<dbReference type="AlphaFoldDB" id="A0A8J4LLG7"/>
<feature type="compositionally biased region" description="Basic and acidic residues" evidence="5">
    <location>
        <begin position="13"/>
        <end position="30"/>
    </location>
</feature>
<feature type="domain" description="RING-type" evidence="6">
    <location>
        <begin position="287"/>
        <end position="325"/>
    </location>
</feature>
<gene>
    <name evidence="8" type="ORF">Vretimale_5805</name>
</gene>
<evidence type="ECO:0000256" key="1">
    <source>
        <dbReference type="ARBA" id="ARBA00022737"/>
    </source>
</evidence>
<dbReference type="SUPFAM" id="SSF57850">
    <property type="entry name" value="RING/U-box"/>
    <property type="match status" value="1"/>
</dbReference>
<evidence type="ECO:0000313" key="8">
    <source>
        <dbReference type="EMBL" id="GIM00912.1"/>
    </source>
</evidence>
<comment type="caution">
    <text evidence="8">The sequence shown here is derived from an EMBL/GenBank/DDBJ whole genome shotgun (WGS) entry which is preliminary data.</text>
</comment>
<dbReference type="Pfam" id="PF13923">
    <property type="entry name" value="zf-C3HC4_2"/>
    <property type="match status" value="1"/>
</dbReference>
<dbReference type="SUPFAM" id="SSF88697">
    <property type="entry name" value="PUA domain-like"/>
    <property type="match status" value="1"/>
</dbReference>
<keyword evidence="3" id="KW-0479">Metal-binding</keyword>
<dbReference type="GO" id="GO:0061630">
    <property type="term" value="F:ubiquitin protein ligase activity"/>
    <property type="evidence" value="ECO:0007669"/>
    <property type="project" value="TreeGrafter"/>
</dbReference>
<feature type="compositionally biased region" description="Low complexity" evidence="5">
    <location>
        <begin position="251"/>
        <end position="263"/>
    </location>
</feature>
<feature type="region of interest" description="Disordered" evidence="5">
    <location>
        <begin position="237"/>
        <end position="280"/>
    </location>
</feature>
<dbReference type="SUPFAM" id="SSF48452">
    <property type="entry name" value="TPR-like"/>
    <property type="match status" value="1"/>
</dbReference>
<feature type="repeat" description="TPR" evidence="4">
    <location>
        <begin position="189"/>
        <end position="222"/>
    </location>
</feature>
<dbReference type="Pfam" id="PF02190">
    <property type="entry name" value="LON_substr_bdg"/>
    <property type="match status" value="1"/>
</dbReference>
<dbReference type="Gene3D" id="1.25.40.10">
    <property type="entry name" value="Tetratricopeptide repeat domain"/>
    <property type="match status" value="1"/>
</dbReference>
<dbReference type="GO" id="GO:0008270">
    <property type="term" value="F:zinc ion binding"/>
    <property type="evidence" value="ECO:0007669"/>
    <property type="project" value="UniProtKB-KW"/>
</dbReference>
<dbReference type="Proteomes" id="UP000722791">
    <property type="component" value="Unassembled WGS sequence"/>
</dbReference>
<feature type="domain" description="Lon N-terminal" evidence="7">
    <location>
        <begin position="396"/>
        <end position="605"/>
    </location>
</feature>
<evidence type="ECO:0000256" key="2">
    <source>
        <dbReference type="ARBA" id="ARBA00022803"/>
    </source>
</evidence>
<evidence type="ECO:0000313" key="9">
    <source>
        <dbReference type="Proteomes" id="UP000722791"/>
    </source>
</evidence>
<dbReference type="Pfam" id="PF07719">
    <property type="entry name" value="TPR_2"/>
    <property type="match status" value="1"/>
</dbReference>
<keyword evidence="2 4" id="KW-0802">TPR repeat</keyword>
<dbReference type="InterPro" id="IPR003111">
    <property type="entry name" value="Lon_prtase_N"/>
</dbReference>
<dbReference type="SMART" id="SM00464">
    <property type="entry name" value="LON"/>
    <property type="match status" value="1"/>
</dbReference>
<name>A0A8J4LLG7_9CHLO</name>
<dbReference type="InterPro" id="IPR001841">
    <property type="entry name" value="Znf_RING"/>
</dbReference>
<feature type="region of interest" description="Disordered" evidence="5">
    <location>
        <begin position="13"/>
        <end position="33"/>
    </location>
</feature>
<evidence type="ECO:0000259" key="7">
    <source>
        <dbReference type="PROSITE" id="PS51787"/>
    </source>
</evidence>
<dbReference type="PROSITE" id="PS51787">
    <property type="entry name" value="LON_N"/>
    <property type="match status" value="1"/>
</dbReference>
<feature type="region of interest" description="Disordered" evidence="5">
    <location>
        <begin position="76"/>
        <end position="97"/>
    </location>
</feature>
<organism evidence="8 9">
    <name type="scientific">Volvox reticuliferus</name>
    <dbReference type="NCBI Taxonomy" id="1737510"/>
    <lineage>
        <taxon>Eukaryota</taxon>
        <taxon>Viridiplantae</taxon>
        <taxon>Chlorophyta</taxon>
        <taxon>core chlorophytes</taxon>
        <taxon>Chlorophyceae</taxon>
        <taxon>CS clade</taxon>
        <taxon>Chlamydomonadales</taxon>
        <taxon>Volvocaceae</taxon>
        <taxon>Volvox</taxon>
    </lineage>
</organism>
<accession>A0A8J4LLG7</accession>
<dbReference type="EMBL" id="BNCQ01000008">
    <property type="protein sequence ID" value="GIM00912.1"/>
    <property type="molecule type" value="Genomic_DNA"/>
</dbReference>
<keyword evidence="3" id="KW-0863">Zinc-finger</keyword>
<dbReference type="GO" id="GO:0005737">
    <property type="term" value="C:cytoplasm"/>
    <property type="evidence" value="ECO:0007669"/>
    <property type="project" value="UniProtKB-ARBA"/>
</dbReference>
<dbReference type="InterPro" id="IPR046336">
    <property type="entry name" value="Lon_prtase_N_sf"/>
</dbReference>
<dbReference type="PANTHER" id="PTHR23327">
    <property type="entry name" value="RING FINGER PROTEIN 127"/>
    <property type="match status" value="1"/>
</dbReference>
<keyword evidence="1" id="KW-0677">Repeat</keyword>
<dbReference type="InterPro" id="IPR013105">
    <property type="entry name" value="TPR_2"/>
</dbReference>
<dbReference type="PROSITE" id="PS50005">
    <property type="entry name" value="TPR"/>
    <property type="match status" value="1"/>
</dbReference>
<dbReference type="InterPro" id="IPR011990">
    <property type="entry name" value="TPR-like_helical_dom_sf"/>
</dbReference>
<sequence length="619" mass="66962">LIYLVVHYQNKNETPKAMDEDDGPRGEEHAQGANASDTLLTSLAAHEALAMISSAGKSSDPAPRVFARVSSKLKEGSEAGGSALQQPSSEEREAMASAQECGNNLFNAQKYGEAATAYTEALRYAHDADDVATLLSDRSAAYASLSRTYRSRPARTSEYRALFDLDPTSLAQMALKDAERAVAVRPGWAKAHSRKGAALFLLERFHEAREAYLEGLALEPTNSTLQEGMREVQAVLAGDGDGDGNGETGGETDAAATAAAATAPSSTKRQRSLGGSSFRSELDDWDCSLCARLLFEPVTTPCGHTFCRECFARAIDHRPRCPYCRTVLHVARDSLPVTITLANIISRAFPEEYEERRGEMTAGAGGPVAGGGAATTGDGAAAAAAAGTASEAVQQTLTLPLFVMSLLMPGESMALNIFEPRYRLMVRRVMEGSRRLGMAQARRDASEIEDVAVEAEIIECQPQPDGRYYLELVGRRRVRIHSHSEMDGYRVARCEVLQDTEPRPDTAEREALPELVTQVDRLVERLLSVLRSHAGPRYGRQGLRIQAALDGVGERPPPEQTERYSMWAATVASLVIPDLDKASLLRSTDTGARLRQLHIQLETWIGSLVVGAGPGCRVM</sequence>
<proteinExistence type="predicted"/>
<dbReference type="InterPro" id="IPR019734">
    <property type="entry name" value="TPR_rpt"/>
</dbReference>
<reference evidence="8" key="1">
    <citation type="journal article" date="2021" name="Proc. Natl. Acad. Sci. U.S.A.">
        <title>Three genomes in the algal genus Volvox reveal the fate of a haploid sex-determining region after a transition to homothallism.</title>
        <authorList>
            <person name="Yamamoto K."/>
            <person name="Hamaji T."/>
            <person name="Kawai-Toyooka H."/>
            <person name="Matsuzaki R."/>
            <person name="Takahashi F."/>
            <person name="Nishimura Y."/>
            <person name="Kawachi M."/>
            <person name="Noguchi H."/>
            <person name="Minakuchi Y."/>
            <person name="Umen J.G."/>
            <person name="Toyoda A."/>
            <person name="Nozaki H."/>
        </authorList>
    </citation>
    <scope>NUCLEOTIDE SEQUENCE</scope>
    <source>
        <strain evidence="8">NIES-3785</strain>
    </source>
</reference>
<evidence type="ECO:0000256" key="5">
    <source>
        <dbReference type="SAM" id="MobiDB-lite"/>
    </source>
</evidence>
<protein>
    <submittedName>
        <fullName evidence="8">Uncharacterized protein</fullName>
    </submittedName>
</protein>
<dbReference type="InterPro" id="IPR013083">
    <property type="entry name" value="Znf_RING/FYVE/PHD"/>
</dbReference>
<evidence type="ECO:0000256" key="4">
    <source>
        <dbReference type="PROSITE-ProRule" id="PRU00339"/>
    </source>
</evidence>
<dbReference type="Gene3D" id="3.30.40.10">
    <property type="entry name" value="Zinc/RING finger domain, C3HC4 (zinc finger)"/>
    <property type="match status" value="1"/>
</dbReference>
<dbReference type="PANTHER" id="PTHR23327:SF42">
    <property type="entry name" value="LON PEPTIDASE N-TERMINAL DOMAIN AND RING FINGER PROTEIN C14F5.10C"/>
    <property type="match status" value="1"/>
</dbReference>
<dbReference type="Gene3D" id="2.30.130.40">
    <property type="entry name" value="LON domain-like"/>
    <property type="match status" value="1"/>
</dbReference>
<dbReference type="PROSITE" id="PS50089">
    <property type="entry name" value="ZF_RING_2"/>
    <property type="match status" value="1"/>
</dbReference>
<dbReference type="InterPro" id="IPR015947">
    <property type="entry name" value="PUA-like_sf"/>
</dbReference>
<feature type="non-terminal residue" evidence="8">
    <location>
        <position position="619"/>
    </location>
</feature>
<evidence type="ECO:0000256" key="3">
    <source>
        <dbReference type="PROSITE-ProRule" id="PRU00175"/>
    </source>
</evidence>
<dbReference type="CDD" id="cd16514">
    <property type="entry name" value="RING-HC_LONFs_rpt2"/>
    <property type="match status" value="1"/>
</dbReference>
<keyword evidence="3" id="KW-0862">Zinc</keyword>
<evidence type="ECO:0000259" key="6">
    <source>
        <dbReference type="PROSITE" id="PS50089"/>
    </source>
</evidence>
<dbReference type="SMART" id="SM00028">
    <property type="entry name" value="TPR"/>
    <property type="match status" value="2"/>
</dbReference>
<dbReference type="SMART" id="SM00184">
    <property type="entry name" value="RING"/>
    <property type="match status" value="1"/>
</dbReference>